<dbReference type="SUPFAM" id="SSF51366">
    <property type="entry name" value="Ribulose-phoshate binding barrel"/>
    <property type="match status" value="1"/>
</dbReference>
<evidence type="ECO:0000256" key="11">
    <source>
        <dbReference type="PIRSR" id="PIRSR614732-2"/>
    </source>
</evidence>
<dbReference type="InterPro" id="IPR018089">
    <property type="entry name" value="OMPdecase_AS"/>
</dbReference>
<dbReference type="AlphaFoldDB" id="F3Z3Z3"/>
<dbReference type="EC" id="4.1.1.23" evidence="9"/>
<comment type="function">
    <text evidence="1 9">Catalyzes the decarboxylation of orotidine 5'-monophosphate (OMP) to uridine 5'-monophosphate (UMP).</text>
</comment>
<dbReference type="Proteomes" id="UP000007844">
    <property type="component" value="Chromosome"/>
</dbReference>
<feature type="active site" description="For OMPdecase activity" evidence="10">
    <location>
        <position position="63"/>
    </location>
</feature>
<feature type="active site" description="Proton donor" evidence="9">
    <location>
        <position position="60"/>
    </location>
</feature>
<dbReference type="UniPathway" id="UPA00070">
    <property type="reaction ID" value="UER00120"/>
</dbReference>
<keyword evidence="15" id="KW-1185">Reference proteome</keyword>
<keyword evidence="4 9" id="KW-0210">Decarboxylase</keyword>
<dbReference type="PANTHER" id="PTHR32119:SF2">
    <property type="entry name" value="OROTIDINE 5'-PHOSPHATE DECARBOXYLASE"/>
    <property type="match status" value="1"/>
</dbReference>
<reference evidence="14 15" key="1">
    <citation type="journal article" date="2011" name="J. Bacteriol.">
        <title>Genome sequence of the mercury-methylating and pleomorphic Desulfovibrio africanus Strain Walvis Bay.</title>
        <authorList>
            <person name="Brown S.D."/>
            <person name="Wall J.D."/>
            <person name="Kucken A.M."/>
            <person name="Gilmour C.C."/>
            <person name="Podar M."/>
            <person name="Brandt C.C."/>
            <person name="Teshima H."/>
            <person name="Detter J.C."/>
            <person name="Han C.S."/>
            <person name="Land M.L."/>
            <person name="Lucas S."/>
            <person name="Han J."/>
            <person name="Pennacchio L."/>
            <person name="Nolan M."/>
            <person name="Pitluck S."/>
            <person name="Woyke T."/>
            <person name="Goodwin L."/>
            <person name="Palumbo A.V."/>
            <person name="Elias D.A."/>
        </authorList>
    </citation>
    <scope>NUCLEOTIDE SEQUENCE [LARGE SCALE GENOMIC DNA]</scope>
    <source>
        <strain evidence="14 15">Walvis Bay</strain>
    </source>
</reference>
<comment type="pathway">
    <text evidence="2 9 12">Pyrimidine metabolism; UMP biosynthesis via de novo pathway; UMP from orotate: step 2/2.</text>
</comment>
<keyword evidence="5 9" id="KW-0665">Pyrimidine biosynthesis</keyword>
<gene>
    <name evidence="9" type="primary">pyrF</name>
    <name evidence="14" type="ORF">Desaf_2116</name>
</gene>
<dbReference type="InterPro" id="IPR013785">
    <property type="entry name" value="Aldolase_TIM"/>
</dbReference>
<name>F3Z3Z3_DESAF</name>
<dbReference type="InterPro" id="IPR047596">
    <property type="entry name" value="OMPdecase_bac"/>
</dbReference>
<feature type="binding site" evidence="9 11">
    <location>
        <position position="177"/>
    </location>
    <ligand>
        <name>substrate</name>
    </ligand>
</feature>
<feature type="binding site" evidence="9 11">
    <location>
        <position position="31"/>
    </location>
    <ligand>
        <name>substrate</name>
    </ligand>
</feature>
<evidence type="ECO:0000256" key="12">
    <source>
        <dbReference type="RuleBase" id="RU000512"/>
    </source>
</evidence>
<evidence type="ECO:0000313" key="14">
    <source>
        <dbReference type="EMBL" id="EGJ50445.1"/>
    </source>
</evidence>
<feature type="binding site" evidence="9 11">
    <location>
        <position position="211"/>
    </location>
    <ligand>
        <name>substrate</name>
    </ligand>
</feature>
<proteinExistence type="inferred from homology"/>
<dbReference type="HAMAP" id="MF_01200_B">
    <property type="entry name" value="OMPdecase_type1_B"/>
    <property type="match status" value="1"/>
</dbReference>
<dbReference type="PROSITE" id="PS00156">
    <property type="entry name" value="OMPDECASE"/>
    <property type="match status" value="1"/>
</dbReference>
<dbReference type="FunFam" id="3.20.20.70:FF:000015">
    <property type="entry name" value="Orotidine 5'-phosphate decarboxylase"/>
    <property type="match status" value="1"/>
</dbReference>
<evidence type="ECO:0000313" key="15">
    <source>
        <dbReference type="Proteomes" id="UP000007844"/>
    </source>
</evidence>
<feature type="active site" description="For OMPdecase activity" evidence="10">
    <location>
        <position position="60"/>
    </location>
</feature>
<evidence type="ECO:0000256" key="1">
    <source>
        <dbReference type="ARBA" id="ARBA00002356"/>
    </source>
</evidence>
<feature type="domain" description="Orotidine 5'-phosphate decarboxylase" evidence="13">
    <location>
        <begin position="3"/>
        <end position="226"/>
    </location>
</feature>
<dbReference type="Gene3D" id="3.20.20.70">
    <property type="entry name" value="Aldolase class I"/>
    <property type="match status" value="1"/>
</dbReference>
<dbReference type="NCBIfam" id="TIGR01740">
    <property type="entry name" value="pyrF"/>
    <property type="match status" value="1"/>
</dbReference>
<comment type="catalytic activity">
    <reaction evidence="7 9 12">
        <text>orotidine 5'-phosphate + H(+) = UMP + CO2</text>
        <dbReference type="Rhea" id="RHEA:11596"/>
        <dbReference type="ChEBI" id="CHEBI:15378"/>
        <dbReference type="ChEBI" id="CHEBI:16526"/>
        <dbReference type="ChEBI" id="CHEBI:57538"/>
        <dbReference type="ChEBI" id="CHEBI:57865"/>
        <dbReference type="EC" id="4.1.1.23"/>
    </reaction>
</comment>
<dbReference type="InterPro" id="IPR001754">
    <property type="entry name" value="OMPdeCOase_dom"/>
</dbReference>
<evidence type="ECO:0000256" key="10">
    <source>
        <dbReference type="PIRSR" id="PIRSR614732-1"/>
    </source>
</evidence>
<feature type="active site" description="For OMPdecase activity" evidence="10">
    <location>
        <position position="58"/>
    </location>
</feature>
<evidence type="ECO:0000256" key="8">
    <source>
        <dbReference type="ARBA" id="ARBA00061012"/>
    </source>
</evidence>
<feature type="binding site" evidence="9 11">
    <location>
        <position position="117"/>
    </location>
    <ligand>
        <name>substrate</name>
    </ligand>
</feature>
<accession>F3Z3Z3</accession>
<dbReference type="InterPro" id="IPR011060">
    <property type="entry name" value="RibuloseP-bd_barrel"/>
</dbReference>
<dbReference type="CDD" id="cd04725">
    <property type="entry name" value="OMP_decarboxylase_like"/>
    <property type="match status" value="1"/>
</dbReference>
<dbReference type="GO" id="GO:0004590">
    <property type="term" value="F:orotidine-5'-phosphate decarboxylase activity"/>
    <property type="evidence" value="ECO:0007669"/>
    <property type="project" value="UniProtKB-UniRule"/>
</dbReference>
<dbReference type="Pfam" id="PF00215">
    <property type="entry name" value="OMPdecase"/>
    <property type="match status" value="1"/>
</dbReference>
<keyword evidence="6 9" id="KW-0456">Lyase</keyword>
<evidence type="ECO:0000256" key="3">
    <source>
        <dbReference type="ARBA" id="ARBA00011738"/>
    </source>
</evidence>
<dbReference type="EMBL" id="CP003221">
    <property type="protein sequence ID" value="EGJ50445.1"/>
    <property type="molecule type" value="Genomic_DNA"/>
</dbReference>
<dbReference type="InterPro" id="IPR014732">
    <property type="entry name" value="OMPdecase"/>
</dbReference>
<feature type="binding site" evidence="9">
    <location>
        <begin position="58"/>
        <end position="67"/>
    </location>
    <ligand>
        <name>substrate</name>
    </ligand>
</feature>
<evidence type="ECO:0000256" key="9">
    <source>
        <dbReference type="HAMAP-Rule" id="MF_01200"/>
    </source>
</evidence>
<evidence type="ECO:0000256" key="2">
    <source>
        <dbReference type="ARBA" id="ARBA00004861"/>
    </source>
</evidence>
<evidence type="ECO:0000256" key="4">
    <source>
        <dbReference type="ARBA" id="ARBA00022793"/>
    </source>
</evidence>
<dbReference type="GO" id="GO:0005829">
    <property type="term" value="C:cytosol"/>
    <property type="evidence" value="ECO:0007669"/>
    <property type="project" value="TreeGrafter"/>
</dbReference>
<feature type="binding site" evidence="9 11">
    <location>
        <position position="9"/>
    </location>
    <ligand>
        <name>substrate</name>
    </ligand>
</feature>
<evidence type="ECO:0000256" key="6">
    <source>
        <dbReference type="ARBA" id="ARBA00023239"/>
    </source>
</evidence>
<dbReference type="GO" id="GO:0006207">
    <property type="term" value="P:'de novo' pyrimidine nucleobase biosynthetic process"/>
    <property type="evidence" value="ECO:0007669"/>
    <property type="project" value="InterPro"/>
</dbReference>
<dbReference type="GO" id="GO:0044205">
    <property type="term" value="P:'de novo' UMP biosynthetic process"/>
    <property type="evidence" value="ECO:0007669"/>
    <property type="project" value="UniProtKB-UniRule"/>
</dbReference>
<feature type="binding site" evidence="9 11">
    <location>
        <position position="210"/>
    </location>
    <ligand>
        <name>substrate</name>
    </ligand>
</feature>
<dbReference type="SMART" id="SM00934">
    <property type="entry name" value="OMPdecase"/>
    <property type="match status" value="1"/>
</dbReference>
<evidence type="ECO:0000259" key="13">
    <source>
        <dbReference type="SMART" id="SM00934"/>
    </source>
</evidence>
<dbReference type="STRING" id="690850.Desaf_2116"/>
<sequence length="247" mass="25782">MAELIIALDFPHAEQALFMARTVHGEADWVKIGLELFTAAGPRVVTDMKELGLKVFLDLKFHDIPNTVRGAVRSAANLGVDMLTLHASGGRAMLEAAREASLTSRQSPLLFAVTVLTSMSAEDTALLGRNDVPGLVRDLARASGQAGLDGVVCSALEAKLVKEDSRGKLACLTPGIRLAASPDGAGADDQKRVADPAFAVTQGSDYLVVGRPITGAQDPAAAIRAFQRAMAEAGPAKGKPEDGAWNG</sequence>
<dbReference type="KEGG" id="daf:Desaf_2116"/>
<dbReference type="HOGENOM" id="CLU_067069_1_0_7"/>
<organism evidence="14 15">
    <name type="scientific">Desulfocurvibacter africanus subsp. africanus str. Walvis Bay</name>
    <dbReference type="NCBI Taxonomy" id="690850"/>
    <lineage>
        <taxon>Bacteria</taxon>
        <taxon>Pseudomonadati</taxon>
        <taxon>Thermodesulfobacteriota</taxon>
        <taxon>Desulfovibrionia</taxon>
        <taxon>Desulfovibrionales</taxon>
        <taxon>Desulfovibrionaceae</taxon>
        <taxon>Desulfocurvibacter</taxon>
    </lineage>
</organism>
<dbReference type="RefSeq" id="WP_014260188.1">
    <property type="nucleotide sequence ID" value="NC_016629.1"/>
</dbReference>
<comment type="similarity">
    <text evidence="8 9">Belongs to the OMP decarboxylase family. Type 1 subfamily.</text>
</comment>
<evidence type="ECO:0000256" key="5">
    <source>
        <dbReference type="ARBA" id="ARBA00022975"/>
    </source>
</evidence>
<dbReference type="eggNOG" id="COG0284">
    <property type="taxonomic scope" value="Bacteria"/>
</dbReference>
<feature type="binding site" evidence="9 11">
    <location>
        <position position="190"/>
    </location>
    <ligand>
        <name>substrate</name>
    </ligand>
</feature>
<evidence type="ECO:0000256" key="7">
    <source>
        <dbReference type="ARBA" id="ARBA00049157"/>
    </source>
</evidence>
<dbReference type="NCBIfam" id="NF001273">
    <property type="entry name" value="PRK00230.1"/>
    <property type="match status" value="1"/>
</dbReference>
<dbReference type="PANTHER" id="PTHR32119">
    <property type="entry name" value="OROTIDINE 5'-PHOSPHATE DECARBOXYLASE"/>
    <property type="match status" value="1"/>
</dbReference>
<comment type="subunit">
    <text evidence="3 9">Homodimer.</text>
</comment>
<protein>
    <recommendedName>
        <fullName evidence="9">Orotidine 5'-phosphate decarboxylase</fullName>
        <ecNumber evidence="9">4.1.1.23</ecNumber>
    </recommendedName>
    <alternativeName>
        <fullName evidence="9">OMP decarboxylase</fullName>
        <shortName evidence="9">OMPDCase</shortName>
        <shortName evidence="9">OMPdecase</shortName>
    </alternativeName>
</protein>